<keyword evidence="3" id="KW-1185">Reference proteome</keyword>
<accession>A0A975FPW8</accession>
<gene>
    <name evidence="2" type="ORF">G127AT_05400</name>
</gene>
<dbReference type="RefSeq" id="WP_210900819.1">
    <property type="nucleotide sequence ID" value="NZ_CP071696.1"/>
</dbReference>
<evidence type="ECO:0000313" key="3">
    <source>
        <dbReference type="Proteomes" id="UP000671914"/>
    </source>
</evidence>
<reference evidence="2" key="1">
    <citation type="submission" date="2021-03" db="EMBL/GenBank/DDBJ databases">
        <title>Agromyces archimandritus sp. nov., isolated from the cockroach Archimandrita tessellata.</title>
        <authorList>
            <person name="Guzman J."/>
            <person name="Ortuzar M."/>
            <person name="Poehlein A."/>
            <person name="Daniel R."/>
            <person name="Trujillo M."/>
            <person name="Vilcinskas A."/>
        </authorList>
    </citation>
    <scope>NUCLEOTIDE SEQUENCE</scope>
    <source>
        <strain evidence="2">G127AT</strain>
    </source>
</reference>
<name>A0A975FPW8_9MICO</name>
<evidence type="ECO:0000256" key="1">
    <source>
        <dbReference type="SAM" id="MobiDB-lite"/>
    </source>
</evidence>
<dbReference type="InterPro" id="IPR036278">
    <property type="entry name" value="Sialidase_sf"/>
</dbReference>
<dbReference type="AlphaFoldDB" id="A0A975FPW8"/>
<dbReference type="KEGG" id="aarc:G127AT_05400"/>
<evidence type="ECO:0000313" key="2">
    <source>
        <dbReference type="EMBL" id="QTX05642.1"/>
    </source>
</evidence>
<feature type="region of interest" description="Disordered" evidence="1">
    <location>
        <begin position="1"/>
        <end position="23"/>
    </location>
</feature>
<dbReference type="Proteomes" id="UP000671914">
    <property type="component" value="Chromosome"/>
</dbReference>
<organism evidence="2 3">
    <name type="scientific">Agromyces archimandritae</name>
    <dbReference type="NCBI Taxonomy" id="2781962"/>
    <lineage>
        <taxon>Bacteria</taxon>
        <taxon>Bacillati</taxon>
        <taxon>Actinomycetota</taxon>
        <taxon>Actinomycetes</taxon>
        <taxon>Micrococcales</taxon>
        <taxon>Microbacteriaceae</taxon>
        <taxon>Agromyces</taxon>
    </lineage>
</organism>
<dbReference type="SUPFAM" id="SSF50939">
    <property type="entry name" value="Sialidases"/>
    <property type="match status" value="1"/>
</dbReference>
<dbReference type="EMBL" id="CP071696">
    <property type="protein sequence ID" value="QTX05642.1"/>
    <property type="molecule type" value="Genomic_DNA"/>
</dbReference>
<protein>
    <submittedName>
        <fullName evidence="2">Uncharacterized protein</fullName>
    </submittedName>
</protein>
<sequence>MSVNFSSYTCAPAEPADATPGTPAITMTDIERFQPADPGAVSEPDGWGVRNMPVNFVLQAEPHVVSAELLGQPADVRFTPVAFRMVASDGGVVESTDQGATWAELGQDEFTVTPTSHVFTERGTHTITPTVLYSAEYRLAGGTWMPVPGVLGIEGAPEEIYIGVIETVLVPNPGERG</sequence>
<proteinExistence type="predicted"/>